<keyword evidence="1 6" id="KW-0645">Protease</keyword>
<reference evidence="10" key="1">
    <citation type="submission" date="2011-12" db="EMBL/GenBank/DDBJ databases">
        <title>Complete genome sequence of Streptomyces cattleya strain DSM 46488.</title>
        <authorList>
            <person name="Ou H.-Y."/>
            <person name="Li P."/>
            <person name="Zhao C."/>
            <person name="O'Hagan D."/>
            <person name="Deng Z."/>
        </authorList>
    </citation>
    <scope>NUCLEOTIDE SEQUENCE [LARGE SCALE GENOMIC DNA]</scope>
    <source>
        <strain evidence="10">ATCC 35852 / DSM 46488 / JCM 4925 / NBRC 14057 / NRRL 8057</strain>
    </source>
</reference>
<evidence type="ECO:0000313" key="9">
    <source>
        <dbReference type="EMBL" id="AEW95110.1"/>
    </source>
</evidence>
<dbReference type="GO" id="GO:0046872">
    <property type="term" value="F:metal ion binding"/>
    <property type="evidence" value="ECO:0007669"/>
    <property type="project" value="UniProtKB-KW"/>
</dbReference>
<evidence type="ECO:0000256" key="3">
    <source>
        <dbReference type="ARBA" id="ARBA00022801"/>
    </source>
</evidence>
<protein>
    <recommendedName>
        <fullName evidence="8">Peptidase M48 domain-containing protein</fullName>
    </recommendedName>
</protein>
<comment type="cofactor">
    <cofactor evidence="6">
        <name>Zn(2+)</name>
        <dbReference type="ChEBI" id="CHEBI:29105"/>
    </cofactor>
    <text evidence="6">Binds 1 zinc ion per subunit.</text>
</comment>
<dbReference type="PATRIC" id="fig|1003195.11.peg.4243"/>
<evidence type="ECO:0000256" key="5">
    <source>
        <dbReference type="ARBA" id="ARBA00023049"/>
    </source>
</evidence>
<proteinExistence type="inferred from homology"/>
<keyword evidence="7" id="KW-1133">Transmembrane helix</keyword>
<feature type="domain" description="Peptidase M48" evidence="8">
    <location>
        <begin position="129"/>
        <end position="195"/>
    </location>
</feature>
<dbReference type="InterPro" id="IPR052173">
    <property type="entry name" value="Beta-lactam_resp_regulator"/>
</dbReference>
<dbReference type="CDD" id="cd07326">
    <property type="entry name" value="M56_BlaR1_MecR1_like"/>
    <property type="match status" value="1"/>
</dbReference>
<accession>G8X2J4</accession>
<feature type="transmembrane region" description="Helical" evidence="7">
    <location>
        <begin position="282"/>
        <end position="305"/>
    </location>
</feature>
<keyword evidence="7" id="KW-0812">Transmembrane</keyword>
<gene>
    <name evidence="9" type="ordered locus">SCATT_27390</name>
</gene>
<dbReference type="OrthoDB" id="9785340at2"/>
<keyword evidence="7" id="KW-0472">Membrane</keyword>
<keyword evidence="4 6" id="KW-0862">Zinc</keyword>
<dbReference type="Pfam" id="PF01435">
    <property type="entry name" value="Peptidase_M48"/>
    <property type="match status" value="1"/>
</dbReference>
<evidence type="ECO:0000256" key="2">
    <source>
        <dbReference type="ARBA" id="ARBA00022723"/>
    </source>
</evidence>
<dbReference type="Proteomes" id="UP000007842">
    <property type="component" value="Chromosome"/>
</dbReference>
<dbReference type="EMBL" id="CP003219">
    <property type="protein sequence ID" value="AEW95110.1"/>
    <property type="molecule type" value="Genomic_DNA"/>
</dbReference>
<dbReference type="KEGG" id="sct:SCAT_2752"/>
<evidence type="ECO:0000259" key="8">
    <source>
        <dbReference type="Pfam" id="PF01435"/>
    </source>
</evidence>
<evidence type="ECO:0000256" key="7">
    <source>
        <dbReference type="SAM" id="Phobius"/>
    </source>
</evidence>
<dbReference type="GO" id="GO:0004222">
    <property type="term" value="F:metalloendopeptidase activity"/>
    <property type="evidence" value="ECO:0007669"/>
    <property type="project" value="InterPro"/>
</dbReference>
<keyword evidence="5 6" id="KW-0482">Metalloprotease</keyword>
<dbReference type="Gene3D" id="3.30.2010.10">
    <property type="entry name" value="Metalloproteases ('zincins'), catalytic domain"/>
    <property type="match status" value="1"/>
</dbReference>
<dbReference type="PANTHER" id="PTHR34978">
    <property type="entry name" value="POSSIBLE SENSOR-TRANSDUCER PROTEIN BLAR"/>
    <property type="match status" value="1"/>
</dbReference>
<evidence type="ECO:0000256" key="6">
    <source>
        <dbReference type="RuleBase" id="RU003983"/>
    </source>
</evidence>
<sequence>MSAALILLAYAAVLALAGPRLLARGDWTERAPKLGIIAWQSLAATIVVSVALAGFALVVPTMRVSADLADLLKACIMALRSQYATPGGAAAAAVGATAGLAVLARAVWCVAASLTTAVRSRGRHRDTLALVGTPSPRLGAVVVDHDEPAVYCLPGWRRRIVVTTGALRLLDDDQLAATLAHERAHLDQRHDLVLAWSGGLARAFPRIRLFTQAHTETMRLVELLADDVAARTSERLTLAEALLNLAGARTPAAALGAGGTTAALRVRRLIAPHRPLGRARTALTSTTVAVLLALPLIGLAAPAIATGHLHYCPPGSVAASTMR</sequence>
<dbReference type="eggNOG" id="COG0501">
    <property type="taxonomic scope" value="Bacteria"/>
</dbReference>
<dbReference type="KEGG" id="scy:SCATT_27390"/>
<keyword evidence="2" id="KW-0479">Metal-binding</keyword>
<feature type="transmembrane region" description="Helical" evidence="7">
    <location>
        <begin position="36"/>
        <end position="59"/>
    </location>
</feature>
<dbReference type="GO" id="GO:0006508">
    <property type="term" value="P:proteolysis"/>
    <property type="evidence" value="ECO:0007669"/>
    <property type="project" value="UniProtKB-KW"/>
</dbReference>
<dbReference type="RefSeq" id="WP_014143489.1">
    <property type="nucleotide sequence ID" value="NC_016111.1"/>
</dbReference>
<keyword evidence="10" id="KW-1185">Reference proteome</keyword>
<evidence type="ECO:0000256" key="1">
    <source>
        <dbReference type="ARBA" id="ARBA00022670"/>
    </source>
</evidence>
<name>F8K4F6_STREN</name>
<keyword evidence="3 6" id="KW-0378">Hydrolase</keyword>
<evidence type="ECO:0000313" key="10">
    <source>
        <dbReference type="Proteomes" id="UP000007842"/>
    </source>
</evidence>
<dbReference type="InterPro" id="IPR001915">
    <property type="entry name" value="Peptidase_M48"/>
</dbReference>
<organism evidence="9 10">
    <name type="scientific">Streptantibioticus cattleyicolor (strain ATCC 35852 / DSM 46488 / JCM 4925 / NBRC 14057 / NRRL 8057)</name>
    <name type="common">Streptomyces cattleya</name>
    <dbReference type="NCBI Taxonomy" id="1003195"/>
    <lineage>
        <taxon>Bacteria</taxon>
        <taxon>Bacillati</taxon>
        <taxon>Actinomycetota</taxon>
        <taxon>Actinomycetes</taxon>
        <taxon>Kitasatosporales</taxon>
        <taxon>Streptomycetaceae</taxon>
        <taxon>Streptantibioticus</taxon>
    </lineage>
</organism>
<dbReference type="HOGENOM" id="CLU_056335_0_0_11"/>
<dbReference type="STRING" id="1003195.SCATT_27390"/>
<dbReference type="AlphaFoldDB" id="F8K4F6"/>
<evidence type="ECO:0000256" key="4">
    <source>
        <dbReference type="ARBA" id="ARBA00022833"/>
    </source>
</evidence>
<dbReference type="PANTHER" id="PTHR34978:SF3">
    <property type="entry name" value="SLR0241 PROTEIN"/>
    <property type="match status" value="1"/>
</dbReference>
<comment type="similarity">
    <text evidence="6">Belongs to the peptidase M48 family.</text>
</comment>
<accession>F8K4F6</accession>